<dbReference type="AlphaFoldDB" id="A0A1L7XTC5"/>
<dbReference type="InterPro" id="IPR020846">
    <property type="entry name" value="MFS_dom"/>
</dbReference>
<keyword evidence="2 6" id="KW-0812">Transmembrane</keyword>
<feature type="transmembrane region" description="Helical" evidence="6">
    <location>
        <begin position="345"/>
        <end position="364"/>
    </location>
</feature>
<dbReference type="CDD" id="cd17364">
    <property type="entry name" value="MFS_PhT"/>
    <property type="match status" value="1"/>
</dbReference>
<name>A0A1L7XTC5_9HELO</name>
<dbReference type="OrthoDB" id="433512at2759"/>
<evidence type="ECO:0000256" key="2">
    <source>
        <dbReference type="ARBA" id="ARBA00022692"/>
    </source>
</evidence>
<evidence type="ECO:0000256" key="6">
    <source>
        <dbReference type="SAM" id="Phobius"/>
    </source>
</evidence>
<proteinExistence type="predicted"/>
<dbReference type="GO" id="GO:0005886">
    <property type="term" value="C:plasma membrane"/>
    <property type="evidence" value="ECO:0007669"/>
    <property type="project" value="TreeGrafter"/>
</dbReference>
<dbReference type="Pfam" id="PF00083">
    <property type="entry name" value="Sugar_tr"/>
    <property type="match status" value="1"/>
</dbReference>
<dbReference type="Gene3D" id="1.20.1250.20">
    <property type="entry name" value="MFS general substrate transporter like domains"/>
    <property type="match status" value="1"/>
</dbReference>
<dbReference type="EMBL" id="FJOG01000053">
    <property type="protein sequence ID" value="CZR68276.1"/>
    <property type="molecule type" value="Genomic_DNA"/>
</dbReference>
<dbReference type="GO" id="GO:0046943">
    <property type="term" value="F:carboxylic acid transmembrane transporter activity"/>
    <property type="evidence" value="ECO:0007669"/>
    <property type="project" value="TreeGrafter"/>
</dbReference>
<dbReference type="PROSITE" id="PS00217">
    <property type="entry name" value="SUGAR_TRANSPORT_2"/>
    <property type="match status" value="1"/>
</dbReference>
<feature type="transmembrane region" description="Helical" evidence="6">
    <location>
        <begin position="195"/>
        <end position="222"/>
    </location>
</feature>
<feature type="transmembrane region" description="Helical" evidence="6">
    <location>
        <begin position="376"/>
        <end position="397"/>
    </location>
</feature>
<protein>
    <recommendedName>
        <fullName evidence="7">Major facilitator superfamily (MFS) profile domain-containing protein</fullName>
    </recommendedName>
</protein>
<evidence type="ECO:0000313" key="8">
    <source>
        <dbReference type="EMBL" id="CZR68276.1"/>
    </source>
</evidence>
<keyword evidence="4 6" id="KW-0472">Membrane</keyword>
<accession>A0A1L7XTC5</accession>
<dbReference type="PANTHER" id="PTHR23508:SF10">
    <property type="entry name" value="CARBOXYLIC ACID TRANSPORTER PROTEIN HOMOLOG"/>
    <property type="match status" value="1"/>
</dbReference>
<feature type="transmembrane region" description="Helical" evidence="6">
    <location>
        <begin position="234"/>
        <end position="255"/>
    </location>
</feature>
<evidence type="ECO:0000256" key="4">
    <source>
        <dbReference type="ARBA" id="ARBA00023136"/>
    </source>
</evidence>
<feature type="compositionally biased region" description="Polar residues" evidence="5">
    <location>
        <begin position="504"/>
        <end position="517"/>
    </location>
</feature>
<organism evidence="8 9">
    <name type="scientific">Phialocephala subalpina</name>
    <dbReference type="NCBI Taxonomy" id="576137"/>
    <lineage>
        <taxon>Eukaryota</taxon>
        <taxon>Fungi</taxon>
        <taxon>Dikarya</taxon>
        <taxon>Ascomycota</taxon>
        <taxon>Pezizomycotina</taxon>
        <taxon>Leotiomycetes</taxon>
        <taxon>Helotiales</taxon>
        <taxon>Mollisiaceae</taxon>
        <taxon>Phialocephala</taxon>
        <taxon>Phialocephala fortinii species complex</taxon>
    </lineage>
</organism>
<gene>
    <name evidence="8" type="ORF">PAC_18175</name>
</gene>
<dbReference type="STRING" id="576137.A0A1L7XTC5"/>
<evidence type="ECO:0000313" key="9">
    <source>
        <dbReference type="Proteomes" id="UP000184330"/>
    </source>
</evidence>
<feature type="transmembrane region" description="Helical" evidence="6">
    <location>
        <begin position="135"/>
        <end position="151"/>
    </location>
</feature>
<dbReference type="PROSITE" id="PS50850">
    <property type="entry name" value="MFS"/>
    <property type="match status" value="1"/>
</dbReference>
<feature type="transmembrane region" description="Helical" evidence="6">
    <location>
        <begin position="157"/>
        <end position="174"/>
    </location>
</feature>
<feature type="domain" description="Major facilitator superfamily (MFS) profile" evidence="7">
    <location>
        <begin position="58"/>
        <end position="481"/>
    </location>
</feature>
<feature type="transmembrane region" description="Helical" evidence="6">
    <location>
        <begin position="107"/>
        <end position="126"/>
    </location>
</feature>
<dbReference type="InterPro" id="IPR036259">
    <property type="entry name" value="MFS_trans_sf"/>
</dbReference>
<feature type="region of interest" description="Disordered" evidence="5">
    <location>
        <begin position="504"/>
        <end position="539"/>
    </location>
</feature>
<evidence type="ECO:0000256" key="5">
    <source>
        <dbReference type="SAM" id="MobiDB-lite"/>
    </source>
</evidence>
<evidence type="ECO:0000256" key="1">
    <source>
        <dbReference type="ARBA" id="ARBA00004141"/>
    </source>
</evidence>
<dbReference type="SUPFAM" id="SSF103473">
    <property type="entry name" value="MFS general substrate transporter"/>
    <property type="match status" value="1"/>
</dbReference>
<dbReference type="PANTHER" id="PTHR23508">
    <property type="entry name" value="CARBOXYLIC ACID TRANSPORTER PROTEIN HOMOLOG"/>
    <property type="match status" value="1"/>
</dbReference>
<dbReference type="InterPro" id="IPR005828">
    <property type="entry name" value="MFS_sugar_transport-like"/>
</dbReference>
<keyword evidence="9" id="KW-1185">Reference proteome</keyword>
<keyword evidence="3 6" id="KW-1133">Transmembrane helix</keyword>
<dbReference type="InterPro" id="IPR005829">
    <property type="entry name" value="Sugar_transporter_CS"/>
</dbReference>
<feature type="transmembrane region" description="Helical" evidence="6">
    <location>
        <begin position="453"/>
        <end position="476"/>
    </location>
</feature>
<reference evidence="8 9" key="1">
    <citation type="submission" date="2016-03" db="EMBL/GenBank/DDBJ databases">
        <authorList>
            <person name="Ploux O."/>
        </authorList>
    </citation>
    <scope>NUCLEOTIDE SEQUENCE [LARGE SCALE GENOMIC DNA]</scope>
    <source>
        <strain evidence="8 9">UAMH 11012</strain>
    </source>
</reference>
<dbReference type="Proteomes" id="UP000184330">
    <property type="component" value="Unassembled WGS sequence"/>
</dbReference>
<sequence length="539" mass="58183">MEENVLACDLDTVQRAMAEIQGNAAMIIWHPNNFKMRPKENGANKRPAKASRLRNARFLGMAGVGFFADGYLNITIGLVVPILGYIYYKDQKDAVPTVPSSVMKGGLSLGMIVGQLVFGVLGDALGRSKIYGKELMITMFGTIMVIVLPTNLSHDSIVAWITMWRIVTGVGIGADYPMSSTLSAEHNPFGSRGKLVLTVFASQGFRNLTASIVFLVLLAAFKSSVIHNVDRLEWVWRLLLGLGIVPAAATLYARLRMRESVPYQKYVEDHSTAPDGNTRGLRQHWIDFRDYFSDIRHAKVLFATSACWFLFDIAFYGINLSQSIILNQIGFGKGKTPWQTLQNLAVGNIIASAAGFLPGYYAAIPVIDVLGRVRQQFLGCILVAILYAIWAGVANIAPSGFFLNCGPTATTFLIPVEVFPTRVRSTAHGISAASGKSGAVLTTFTFGSVTNAIGVQGVLGILSGVIFLTALVTLMIPETRGMSLEEIESGAFYGEVIAGQASSNELPPVHKSSTAGYSSEGDALDSKGTSGQVRYREAV</sequence>
<feature type="transmembrane region" description="Helical" evidence="6">
    <location>
        <begin position="300"/>
        <end position="325"/>
    </location>
</feature>
<feature type="transmembrane region" description="Helical" evidence="6">
    <location>
        <begin position="58"/>
        <end position="87"/>
    </location>
</feature>
<evidence type="ECO:0000259" key="7">
    <source>
        <dbReference type="PROSITE" id="PS50850"/>
    </source>
</evidence>
<evidence type="ECO:0000256" key="3">
    <source>
        <dbReference type="ARBA" id="ARBA00022989"/>
    </source>
</evidence>
<comment type="subcellular location">
    <subcellularLocation>
        <location evidence="1">Membrane</location>
        <topology evidence="1">Multi-pass membrane protein</topology>
    </subcellularLocation>
</comment>